<dbReference type="Gene3D" id="2.115.10.20">
    <property type="entry name" value="Glycosyl hydrolase domain, family 43"/>
    <property type="match status" value="1"/>
</dbReference>
<comment type="caution">
    <text evidence="6">The sequence shown here is derived from an EMBL/GenBank/DDBJ whole genome shotgun (WGS) entry which is preliminary data.</text>
</comment>
<organism evidence="6 7">
    <name type="scientific">Paenibacillus turicensis</name>
    <dbReference type="NCBI Taxonomy" id="160487"/>
    <lineage>
        <taxon>Bacteria</taxon>
        <taxon>Bacillati</taxon>
        <taxon>Bacillota</taxon>
        <taxon>Bacilli</taxon>
        <taxon>Bacillales</taxon>
        <taxon>Paenibacillaceae</taxon>
        <taxon>Paenibacillus</taxon>
    </lineage>
</organism>
<dbReference type="PANTHER" id="PTHR43817">
    <property type="entry name" value="GLYCOSYL HYDROLASE"/>
    <property type="match status" value="1"/>
</dbReference>
<dbReference type="InterPro" id="IPR006710">
    <property type="entry name" value="Glyco_hydro_43"/>
</dbReference>
<evidence type="ECO:0000313" key="6">
    <source>
        <dbReference type="EMBL" id="MBP1903766.1"/>
    </source>
</evidence>
<reference evidence="6 7" key="1">
    <citation type="submission" date="2021-03" db="EMBL/GenBank/DDBJ databases">
        <title>Genomic Encyclopedia of Type Strains, Phase IV (KMG-IV): sequencing the most valuable type-strain genomes for metagenomic binning, comparative biology and taxonomic classification.</title>
        <authorList>
            <person name="Goeker M."/>
        </authorList>
    </citation>
    <scope>NUCLEOTIDE SEQUENCE [LARGE SCALE GENOMIC DNA]</scope>
    <source>
        <strain evidence="6 7">DSM 14349</strain>
    </source>
</reference>
<keyword evidence="7" id="KW-1185">Reference proteome</keyword>
<dbReference type="EMBL" id="JAGGKG010000001">
    <property type="protein sequence ID" value="MBP1903766.1"/>
    <property type="molecule type" value="Genomic_DNA"/>
</dbReference>
<evidence type="ECO:0000256" key="3">
    <source>
        <dbReference type="ARBA" id="ARBA00022801"/>
    </source>
</evidence>
<gene>
    <name evidence="6" type="ORF">J2Z32_000378</name>
</gene>
<dbReference type="SUPFAM" id="SSF75005">
    <property type="entry name" value="Arabinanase/levansucrase/invertase"/>
    <property type="match status" value="1"/>
</dbReference>
<comment type="similarity">
    <text evidence="1">Belongs to the glycosyl hydrolase 43 family.</text>
</comment>
<dbReference type="InterPro" id="IPR023296">
    <property type="entry name" value="Glyco_hydro_beta-prop_sf"/>
</dbReference>
<sequence>MTVNLQHNIFVYTREPQDDYTTSLANSIHFAIRQGEEEFQPLNRNYGILFGEATVNAHNVIQEKGLIQPYLFHLKSGGFGIIAIRVDLEGNEDEESKGQIVLWTSEDLIHFNSVGLIKLHDHLFVKQVTCEYNEAEQSYQFCWLGSDDQYYSNTMTSLAQLDSIGIAKPTSIHQEGALKQLSISSLADAPIHSGNMIAVDDRIWNAVQAYWMPVHHIGTQVPMKLQISSSSELDEIKATAVYSDGSTALKKVKWSYDHVDFSKSGTYTITGQAVQPSYSFPLASGYADPVILLWKDKYYFIATNDNKGDIGIYVREADTIEDLFAAGYNEKLILDLDEEKDFIQTFWAPEFHFIGEELYILFAVSGKQWGPQCHMMKLKKEGNILSANDWETPIRVKKAEGTFLTESGITLDMTYFKADGLSYVVWSYREHIGTPLDSGSMIYIATVDEQQPYILTSDPVLMTRPLLSWENTQGTINNEGPYPLITNDTVYITYSGANACGYTYALGLLSIPRGSNLLDARAWRKATTPVLSYYSAGSVYGPGHNSFFTDKEGNTMIMYHGETEITKHGTRCSAMHRVHFNQHGVPRFDVVREADLKAELSHVELQVEVVS</sequence>
<evidence type="ECO:0000259" key="5">
    <source>
        <dbReference type="Pfam" id="PF07532"/>
    </source>
</evidence>
<evidence type="ECO:0000256" key="1">
    <source>
        <dbReference type="ARBA" id="ARBA00009865"/>
    </source>
</evidence>
<evidence type="ECO:0000256" key="2">
    <source>
        <dbReference type="ARBA" id="ARBA00022729"/>
    </source>
</evidence>
<keyword evidence="4" id="KW-0326">Glycosidase</keyword>
<keyword evidence="2" id="KW-0732">Signal</keyword>
<keyword evidence="3" id="KW-0378">Hydrolase</keyword>
<dbReference type="Proteomes" id="UP001519272">
    <property type="component" value="Unassembled WGS sequence"/>
</dbReference>
<dbReference type="CDD" id="cd18818">
    <property type="entry name" value="GH43_GbtXyl43B-like"/>
    <property type="match status" value="1"/>
</dbReference>
<protein>
    <submittedName>
        <fullName evidence="6">GH43 family beta-xylosidase</fullName>
    </submittedName>
</protein>
<dbReference type="RefSeq" id="WP_210087428.1">
    <property type="nucleotide sequence ID" value="NZ_JAGGKG010000001.1"/>
</dbReference>
<dbReference type="InterPro" id="IPR011081">
    <property type="entry name" value="Big_4"/>
</dbReference>
<name>A0ABS4FML7_9BACL</name>
<proteinExistence type="inferred from homology"/>
<dbReference type="Pfam" id="PF07532">
    <property type="entry name" value="Big_4"/>
    <property type="match status" value="1"/>
</dbReference>
<evidence type="ECO:0000256" key="4">
    <source>
        <dbReference type="ARBA" id="ARBA00023295"/>
    </source>
</evidence>
<accession>A0ABS4FML7</accession>
<dbReference type="PANTHER" id="PTHR43817:SF1">
    <property type="entry name" value="HYDROLASE, FAMILY 43, PUTATIVE (AFU_ORTHOLOGUE AFUA_3G01660)-RELATED"/>
    <property type="match status" value="1"/>
</dbReference>
<feature type="domain" description="Bacterial Ig-like" evidence="5">
    <location>
        <begin position="239"/>
        <end position="273"/>
    </location>
</feature>
<evidence type="ECO:0000313" key="7">
    <source>
        <dbReference type="Proteomes" id="UP001519272"/>
    </source>
</evidence>
<dbReference type="Pfam" id="PF04616">
    <property type="entry name" value="Glyco_hydro_43"/>
    <property type="match status" value="1"/>
</dbReference>